<protein>
    <recommendedName>
        <fullName evidence="4">Protein POLYCHOME</fullName>
    </recommendedName>
</protein>
<gene>
    <name evidence="2" type="ORF">CITCOLO1_LOCUS11282</name>
</gene>
<name>A0ABP0YFM0_9ROSI</name>
<reference evidence="2 3" key="1">
    <citation type="submission" date="2024-03" db="EMBL/GenBank/DDBJ databases">
        <authorList>
            <person name="Gkanogiannis A."/>
            <person name="Becerra Lopez-Lavalle L."/>
        </authorList>
    </citation>
    <scope>NUCLEOTIDE SEQUENCE [LARGE SCALE GENOMIC DNA]</scope>
</reference>
<organism evidence="2 3">
    <name type="scientific">Citrullus colocynthis</name>
    <name type="common">colocynth</name>
    <dbReference type="NCBI Taxonomy" id="252529"/>
    <lineage>
        <taxon>Eukaryota</taxon>
        <taxon>Viridiplantae</taxon>
        <taxon>Streptophyta</taxon>
        <taxon>Embryophyta</taxon>
        <taxon>Tracheophyta</taxon>
        <taxon>Spermatophyta</taxon>
        <taxon>Magnoliopsida</taxon>
        <taxon>eudicotyledons</taxon>
        <taxon>Gunneridae</taxon>
        <taxon>Pentapetalae</taxon>
        <taxon>rosids</taxon>
        <taxon>fabids</taxon>
        <taxon>Cucurbitales</taxon>
        <taxon>Cucurbitaceae</taxon>
        <taxon>Benincaseae</taxon>
        <taxon>Citrullus</taxon>
    </lineage>
</organism>
<dbReference type="Proteomes" id="UP001642487">
    <property type="component" value="Chromosome 4"/>
</dbReference>
<proteinExistence type="predicted"/>
<feature type="region of interest" description="Disordered" evidence="1">
    <location>
        <begin position="206"/>
        <end position="225"/>
    </location>
</feature>
<feature type="region of interest" description="Disordered" evidence="1">
    <location>
        <begin position="113"/>
        <end position="145"/>
    </location>
</feature>
<feature type="compositionally biased region" description="Polar residues" evidence="1">
    <location>
        <begin position="211"/>
        <end position="220"/>
    </location>
</feature>
<dbReference type="InterPro" id="IPR034590">
    <property type="entry name" value="POLYCHOME/GIG1"/>
</dbReference>
<accession>A0ABP0YFM0</accession>
<feature type="compositionally biased region" description="Low complexity" evidence="1">
    <location>
        <begin position="113"/>
        <end position="123"/>
    </location>
</feature>
<dbReference type="PANTHER" id="PTHR35119:SF1">
    <property type="entry name" value="PROTEIN POLYCHOME"/>
    <property type="match status" value="1"/>
</dbReference>
<feature type="region of interest" description="Disordered" evidence="1">
    <location>
        <begin position="298"/>
        <end position="317"/>
    </location>
</feature>
<sequence>MFLSSAQNFAFEICPKFGLLSKQLHLLPSHFSTARLTQETASHQSTAIFFGQRLNNTPLKPTGISRSIMSEARDRLERQVDHAEVFARRRSEGILDEQEMNSHLIGNPIARATTTPTAQQRPTNPGPGGGGSNPRRTFGSPISGGIGRNRFLYRSPVFNRENTAASSSRRNRSRGRNSVLPIWYPRTPLRDITAVVRAIERTRARLRENEGQGSDNSPATSDERALEYSVSVAGDHQEPSISLVTPKPTVGKVPKIILGIANQNVVGAETLTPQKKLLNSIDKVEKVVMEELQKLKKTPSAKKAEREKRVRTLMSFR</sequence>
<keyword evidence="3" id="KW-1185">Reference proteome</keyword>
<evidence type="ECO:0008006" key="4">
    <source>
        <dbReference type="Google" id="ProtNLM"/>
    </source>
</evidence>
<evidence type="ECO:0000313" key="2">
    <source>
        <dbReference type="EMBL" id="CAK9319288.1"/>
    </source>
</evidence>
<dbReference type="EMBL" id="OZ021738">
    <property type="protein sequence ID" value="CAK9319288.1"/>
    <property type="molecule type" value="Genomic_DNA"/>
</dbReference>
<evidence type="ECO:0000256" key="1">
    <source>
        <dbReference type="SAM" id="MobiDB-lite"/>
    </source>
</evidence>
<evidence type="ECO:0000313" key="3">
    <source>
        <dbReference type="Proteomes" id="UP001642487"/>
    </source>
</evidence>
<dbReference type="PANTHER" id="PTHR35119">
    <property type="entry name" value="PROTEIN POLYCHOME"/>
    <property type="match status" value="1"/>
</dbReference>